<feature type="transmembrane region" description="Helical" evidence="1">
    <location>
        <begin position="385"/>
        <end position="403"/>
    </location>
</feature>
<feature type="transmembrane region" description="Helical" evidence="1">
    <location>
        <begin position="323"/>
        <end position="348"/>
    </location>
</feature>
<evidence type="ECO:0000313" key="3">
    <source>
        <dbReference type="Proteomes" id="UP000740883"/>
    </source>
</evidence>
<protein>
    <recommendedName>
        <fullName evidence="4">Ste24 endopeptidase</fullName>
    </recommendedName>
</protein>
<feature type="transmembrane region" description="Helical" evidence="1">
    <location>
        <begin position="187"/>
        <end position="210"/>
    </location>
</feature>
<reference evidence="2 3" key="1">
    <citation type="journal article" date="2020" name="Genome Biol. Evol.">
        <title>Comparative genomics of strictly vertically transmitted, feminizing microsporidia endosymbionts of amphipod crustaceans.</title>
        <authorList>
            <person name="Cormier A."/>
            <person name="Chebbi M.A."/>
            <person name="Giraud I."/>
            <person name="Wattier R."/>
            <person name="Teixeira M."/>
            <person name="Gilbert C."/>
            <person name="Rigaud T."/>
            <person name="Cordaux R."/>
        </authorList>
    </citation>
    <scope>NUCLEOTIDE SEQUENCE [LARGE SCALE GENOMIC DNA]</scope>
    <source>
        <strain evidence="2 3">Ou3-Ou53</strain>
    </source>
</reference>
<proteinExistence type="predicted"/>
<keyword evidence="1" id="KW-0812">Transmembrane</keyword>
<dbReference type="Proteomes" id="UP000740883">
    <property type="component" value="Unassembled WGS sequence"/>
</dbReference>
<comment type="caution">
    <text evidence="2">The sequence shown here is derived from an EMBL/GenBank/DDBJ whole genome shotgun (WGS) entry which is preliminary data.</text>
</comment>
<feature type="transmembrane region" description="Helical" evidence="1">
    <location>
        <begin position="144"/>
        <end position="175"/>
    </location>
</feature>
<evidence type="ECO:0000256" key="1">
    <source>
        <dbReference type="SAM" id="Phobius"/>
    </source>
</evidence>
<evidence type="ECO:0008006" key="4">
    <source>
        <dbReference type="Google" id="ProtNLM"/>
    </source>
</evidence>
<keyword evidence="1" id="KW-1133">Transmembrane helix</keyword>
<gene>
    <name evidence="2" type="ORF">NGRA_2639</name>
</gene>
<keyword evidence="3" id="KW-1185">Reference proteome</keyword>
<sequence length="416" mass="48914">MIYNSDTLIFLLEKIDIKFIYLVTFAIAVKLFITIQEIISAVVEQFYIPQDRIDMFKEFGCPQKDYKRCTFSWFFIILYNFVMKTYIFCVLIAFYVMKRHFLEEGNIASFEQYTNGGLINRFLKLCFILAMVDKADFLSMISKVIFLDVLITLTFQCKLGVITFILCFICIFDTYSYLNEIFQKLPYLSVPILTITILFLNYISLIFLLWCCKKANKMDIEDLPQNIKLFIEKKNLNVTFFSSNSDTPSVFLYNDSGKCYVFLFYNDEVFTDEEISSLIFHVFSSIENNTYENFLKAQIFCSLITPIALELSSLFLFEESKQQHFGALILFVYFVLLNSIDFVFDVLAHLYSQHISKRWDDYCAEKTSVRNIGSSLIKLYRLNSASMYATPLWSFYLLVYPSLYDRLKNLSNHKNS</sequence>
<organism evidence="2 3">
    <name type="scientific">Nosema granulosis</name>
    <dbReference type="NCBI Taxonomy" id="83296"/>
    <lineage>
        <taxon>Eukaryota</taxon>
        <taxon>Fungi</taxon>
        <taxon>Fungi incertae sedis</taxon>
        <taxon>Microsporidia</taxon>
        <taxon>Nosematidae</taxon>
        <taxon>Nosema</taxon>
    </lineage>
</organism>
<evidence type="ECO:0000313" key="2">
    <source>
        <dbReference type="EMBL" id="KAF9761450.1"/>
    </source>
</evidence>
<feature type="transmembrane region" description="Helical" evidence="1">
    <location>
        <begin position="20"/>
        <end position="43"/>
    </location>
</feature>
<name>A0A9P6GW78_9MICR</name>
<accession>A0A9P6GW78</accession>
<keyword evidence="1" id="KW-0472">Membrane</keyword>
<dbReference type="AlphaFoldDB" id="A0A9P6GW78"/>
<dbReference type="EMBL" id="SBJO01000333">
    <property type="protein sequence ID" value="KAF9761450.1"/>
    <property type="molecule type" value="Genomic_DNA"/>
</dbReference>
<feature type="transmembrane region" description="Helical" evidence="1">
    <location>
        <begin position="73"/>
        <end position="96"/>
    </location>
</feature>